<keyword evidence="3" id="KW-1185">Reference proteome</keyword>
<evidence type="ECO:0000313" key="3">
    <source>
        <dbReference type="Proteomes" id="UP000015100"/>
    </source>
</evidence>
<reference evidence="2 3" key="1">
    <citation type="journal article" date="2013" name="PLoS Genet.">
        <title>Genomic mechanisms accounting for the adaptation to parasitism in nematode-trapping fungi.</title>
        <authorList>
            <person name="Meerupati T."/>
            <person name="Andersson K.M."/>
            <person name="Friman E."/>
            <person name="Kumar D."/>
            <person name="Tunlid A."/>
            <person name="Ahren D."/>
        </authorList>
    </citation>
    <scope>NUCLEOTIDE SEQUENCE [LARGE SCALE GENOMIC DNA]</scope>
    <source>
        <strain evidence="2 3">CBS 200.50</strain>
    </source>
</reference>
<evidence type="ECO:0000256" key="1">
    <source>
        <dbReference type="SAM" id="SignalP"/>
    </source>
</evidence>
<feature type="signal peptide" evidence="1">
    <location>
        <begin position="1"/>
        <end position="19"/>
    </location>
</feature>
<dbReference type="EMBL" id="AQGS01000132">
    <property type="protein sequence ID" value="EPS41894.1"/>
    <property type="molecule type" value="Genomic_DNA"/>
</dbReference>
<dbReference type="Proteomes" id="UP000015100">
    <property type="component" value="Unassembled WGS sequence"/>
</dbReference>
<evidence type="ECO:0008006" key="4">
    <source>
        <dbReference type="Google" id="ProtNLM"/>
    </source>
</evidence>
<gene>
    <name evidence="2" type="ORF">H072_4125</name>
</gene>
<proteinExistence type="predicted"/>
<organism evidence="2 3">
    <name type="scientific">Dactylellina haptotyla (strain CBS 200.50)</name>
    <name type="common">Nematode-trapping fungus</name>
    <name type="synonym">Monacrosporium haptotylum</name>
    <dbReference type="NCBI Taxonomy" id="1284197"/>
    <lineage>
        <taxon>Eukaryota</taxon>
        <taxon>Fungi</taxon>
        <taxon>Dikarya</taxon>
        <taxon>Ascomycota</taxon>
        <taxon>Pezizomycotina</taxon>
        <taxon>Orbiliomycetes</taxon>
        <taxon>Orbiliales</taxon>
        <taxon>Orbiliaceae</taxon>
        <taxon>Dactylellina</taxon>
    </lineage>
</organism>
<sequence>MKFLSFLSVIFSFTPTVIGLGSECYDCQTIVQQLQARGKDAVAGCYNPKFPRKQQPQCTTTTTCGTTVTRKFTSTKTSWEYEQPTRIITGTGPSIVKTIAITRTNTVTKTDTLTDTDTVIVTNAVTNTAIITVTNTFTATNTITSTETVLFTALATETQTQTVLNSVLTTGYTPTFTERETLTTSIIEGSDIPVTTVVVTVGSPEKKRDIDFDSNSSSAACYCLHGLEPKLTSTVKVNKTATKSVAAITTTTNTSTLKPVTKYVDIPGVTRTVIISYTVVKTDIVVGTETAVETDTVLQTDIVTKTDTASQTENVVETDAAVETQTTTTRTETAMATLYTTESMTVYAATTLTETILVTRTIAGGSTSGTVTATCRPTGTGACKTINAGLSDPYRNFRTSCGLKIRSDAINNIPVLGAEERQFTIAGTQTACQAVESCASTAASQTNPAAYYSFFVTRVLGTGEWRCTIQYGASQGLDDDSYVSDPTGLEAFFYSVGADLGR</sequence>
<dbReference type="AlphaFoldDB" id="S8AGC1"/>
<accession>S8AGC1</accession>
<evidence type="ECO:0000313" key="2">
    <source>
        <dbReference type="EMBL" id="EPS41894.1"/>
    </source>
</evidence>
<dbReference type="HOGENOM" id="CLU_542925_0_0_1"/>
<protein>
    <recommendedName>
        <fullName evidence="4">Apple domain-containing protein</fullName>
    </recommendedName>
</protein>
<name>S8AGC1_DACHA</name>
<comment type="caution">
    <text evidence="2">The sequence shown here is derived from an EMBL/GenBank/DDBJ whole genome shotgun (WGS) entry which is preliminary data.</text>
</comment>
<feature type="chain" id="PRO_5004548472" description="Apple domain-containing protein" evidence="1">
    <location>
        <begin position="20"/>
        <end position="502"/>
    </location>
</feature>
<reference evidence="3" key="2">
    <citation type="submission" date="2013-04" db="EMBL/GenBank/DDBJ databases">
        <title>Genomic mechanisms accounting for the adaptation to parasitism in nematode-trapping fungi.</title>
        <authorList>
            <person name="Ahren D.G."/>
        </authorList>
    </citation>
    <scope>NUCLEOTIDE SEQUENCE [LARGE SCALE GENOMIC DNA]</scope>
    <source>
        <strain evidence="3">CBS 200.50</strain>
    </source>
</reference>
<keyword evidence="1" id="KW-0732">Signal</keyword>